<organism evidence="2 3">
    <name type="scientific">Chrysochromulina tobinii</name>
    <dbReference type="NCBI Taxonomy" id="1460289"/>
    <lineage>
        <taxon>Eukaryota</taxon>
        <taxon>Haptista</taxon>
        <taxon>Haptophyta</taxon>
        <taxon>Prymnesiophyceae</taxon>
        <taxon>Prymnesiales</taxon>
        <taxon>Chrysochromulinaceae</taxon>
        <taxon>Chrysochromulina</taxon>
    </lineage>
</organism>
<evidence type="ECO:0000313" key="2">
    <source>
        <dbReference type="EMBL" id="KOO30396.1"/>
    </source>
</evidence>
<accession>A0A0M0JUN2</accession>
<dbReference type="SUPFAM" id="SSF143503">
    <property type="entry name" value="PUG domain-like"/>
    <property type="match status" value="1"/>
</dbReference>
<evidence type="ECO:0000313" key="3">
    <source>
        <dbReference type="Proteomes" id="UP000037460"/>
    </source>
</evidence>
<keyword evidence="3" id="KW-1185">Reference proteome</keyword>
<dbReference type="Gene3D" id="3.10.20.90">
    <property type="entry name" value="Phosphatidylinositol 3-kinase Catalytic Subunit, Chain A, domain 1"/>
    <property type="match status" value="1"/>
</dbReference>
<comment type="caution">
    <text evidence="2">The sequence shown here is derived from an EMBL/GenBank/DDBJ whole genome shotgun (WGS) entry which is preliminary data.</text>
</comment>
<evidence type="ECO:0000259" key="1">
    <source>
        <dbReference type="Pfam" id="PF09409"/>
    </source>
</evidence>
<proteinExistence type="predicted"/>
<sequence length="211" mass="22902">MQRVLSHPTEEKYRRVNPSNPAFARTVGAVPGGVEFLMAVGYEPVHGQLVLQRHDPALLWLGKAALEAVRDTDAYLGSREADEMQRALDLSSHTFDAEDAARRAVYLRRVPPEPLEGAAGNALLCVHTPAGSLVWRRFESSSTLEDLANFARSLPGVPLGSSLRLSNVTLAPHRPLNLDTQIGLTLETLDMWPTAHVQVSDADAAPADAQP</sequence>
<dbReference type="InterPro" id="IPR018997">
    <property type="entry name" value="PUB_domain"/>
</dbReference>
<protein>
    <recommendedName>
        <fullName evidence="1">PUB domain-containing protein</fullName>
    </recommendedName>
</protein>
<gene>
    <name evidence="2" type="ORF">Ctob_012540</name>
</gene>
<dbReference type="Pfam" id="PF09409">
    <property type="entry name" value="PUB"/>
    <property type="match status" value="1"/>
</dbReference>
<name>A0A0M0JUN2_9EUKA</name>
<dbReference type="SUPFAM" id="SSF54236">
    <property type="entry name" value="Ubiquitin-like"/>
    <property type="match status" value="1"/>
</dbReference>
<dbReference type="EMBL" id="JWZX01002236">
    <property type="protein sequence ID" value="KOO30396.1"/>
    <property type="molecule type" value="Genomic_DNA"/>
</dbReference>
<dbReference type="Gene3D" id="1.20.58.2190">
    <property type="match status" value="1"/>
</dbReference>
<dbReference type="InterPro" id="IPR036339">
    <property type="entry name" value="PUB-like_dom_sf"/>
</dbReference>
<dbReference type="Proteomes" id="UP000037460">
    <property type="component" value="Unassembled WGS sequence"/>
</dbReference>
<dbReference type="InterPro" id="IPR029071">
    <property type="entry name" value="Ubiquitin-like_domsf"/>
</dbReference>
<dbReference type="OrthoDB" id="49605at2759"/>
<dbReference type="AlphaFoldDB" id="A0A0M0JUN2"/>
<reference evidence="3" key="1">
    <citation type="journal article" date="2015" name="PLoS Genet.">
        <title>Genome Sequence and Transcriptome Analyses of Chrysochromulina tobin: Metabolic Tools for Enhanced Algal Fitness in the Prominent Order Prymnesiales (Haptophyceae).</title>
        <authorList>
            <person name="Hovde B.T."/>
            <person name="Deodato C.R."/>
            <person name="Hunsperger H.M."/>
            <person name="Ryken S.A."/>
            <person name="Yost W."/>
            <person name="Jha R.K."/>
            <person name="Patterson J."/>
            <person name="Monnat R.J. Jr."/>
            <person name="Barlow S.B."/>
            <person name="Starkenburg S.R."/>
            <person name="Cattolico R.A."/>
        </authorList>
    </citation>
    <scope>NUCLEOTIDE SEQUENCE</scope>
    <source>
        <strain evidence="3">CCMP291</strain>
    </source>
</reference>
<feature type="domain" description="PUB" evidence="1">
    <location>
        <begin position="4"/>
        <end position="47"/>
    </location>
</feature>